<evidence type="ECO:0000313" key="2">
    <source>
        <dbReference type="Proteomes" id="UP000003163"/>
    </source>
</evidence>
<gene>
    <name evidence="1" type="ORF">EDEG_00108</name>
</gene>
<dbReference type="AlphaFoldDB" id="J8ZYX8"/>
<comment type="caution">
    <text evidence="1">The sequence shown here is derived from an EMBL/GenBank/DDBJ whole genome shotgun (WGS) entry which is preliminary data.</text>
</comment>
<reference evidence="2" key="2">
    <citation type="submission" date="2015-07" db="EMBL/GenBank/DDBJ databases">
        <title>Contrasting host-pathogen interactions and genome evolution in two generalist and specialist microsporidian pathogens of mosquitoes.</title>
        <authorList>
            <consortium name="The Broad Institute Genomics Platform"/>
            <consortium name="The Broad Institute Genome Sequencing Center for Infectious Disease"/>
            <person name="Cuomo C.A."/>
            <person name="Sanscrainte N.D."/>
            <person name="Goldberg J.M."/>
            <person name="Heiman D."/>
            <person name="Young S."/>
            <person name="Zeng Q."/>
            <person name="Becnel J.J."/>
            <person name="Birren B.W."/>
        </authorList>
    </citation>
    <scope>NUCLEOTIDE SEQUENCE [LARGE SCALE GENOMIC DNA]</scope>
    <source>
        <strain evidence="2">USNM 41457</strain>
    </source>
</reference>
<proteinExistence type="predicted"/>
<dbReference type="InParanoid" id="J8ZYX8"/>
<dbReference type="HOGENOM" id="CLU_2306089_0_0_1"/>
<protein>
    <submittedName>
        <fullName evidence="1">Uncharacterized protein</fullName>
    </submittedName>
</protein>
<evidence type="ECO:0000313" key="1">
    <source>
        <dbReference type="EMBL" id="EJW04888.1"/>
    </source>
</evidence>
<dbReference type="Proteomes" id="UP000003163">
    <property type="component" value="Unassembled WGS sequence"/>
</dbReference>
<reference evidence="1 2" key="1">
    <citation type="submission" date="2011-08" db="EMBL/GenBank/DDBJ databases">
        <authorList>
            <person name="Liu Z.J."/>
            <person name="Shi F.L."/>
            <person name="Lu J.Q."/>
            <person name="Li M."/>
            <person name="Wang Z.L."/>
        </authorList>
    </citation>
    <scope>NUCLEOTIDE SEQUENCE [LARGE SCALE GENOMIC DNA]</scope>
    <source>
        <strain evidence="1 2">USNM 41457</strain>
    </source>
</reference>
<dbReference type="VEuPathDB" id="MicrosporidiaDB:EDEG_00108"/>
<name>J8ZYX8_EDHAE</name>
<keyword evidence="2" id="KW-1185">Reference proteome</keyword>
<organism evidence="1 2">
    <name type="scientific">Edhazardia aedis (strain USNM 41457)</name>
    <name type="common">Microsporidian parasite</name>
    <dbReference type="NCBI Taxonomy" id="1003232"/>
    <lineage>
        <taxon>Eukaryota</taxon>
        <taxon>Fungi</taxon>
        <taxon>Fungi incertae sedis</taxon>
        <taxon>Microsporidia</taxon>
        <taxon>Edhazardia</taxon>
    </lineage>
</organism>
<sequence length="101" mass="11944">MSNEVKWVKTEENGNIKRLYEYAKIDQIELYKCPNNICLIKLIDSDSRYVFLDVCKNKKIMKNRFFIEGNNKKIGLPFNFEIIEKANSSEEYICIIKILGK</sequence>
<accession>J8ZYX8</accession>
<dbReference type="EMBL" id="AFBI03000001">
    <property type="protein sequence ID" value="EJW04888.1"/>
    <property type="molecule type" value="Genomic_DNA"/>
</dbReference>